<feature type="domain" description="AB hydrolase-1" evidence="1">
    <location>
        <begin position="19"/>
        <end position="120"/>
    </location>
</feature>
<accession>A0A345PEP3</accession>
<dbReference type="InterPro" id="IPR029058">
    <property type="entry name" value="AB_hydrolase_fold"/>
</dbReference>
<dbReference type="Pfam" id="PF00561">
    <property type="entry name" value="Abhydrolase_1"/>
    <property type="match status" value="1"/>
</dbReference>
<sequence length="168" mass="19500">MAGYINKQCWQCNNCFIAIFRSIAIDLPGHNQIEQVDNSISSFVLEIENILKKLKISSAHFIGNSIGGWVIQAFYSKFPYYVESLTLLDGGYYFLGEREDVEEEIQLPVIERLEDLENVVSETTNSMESLIEEERSNFKSYLQSNFVLKEDLYIHHSNEKALILYRKK</sequence>
<keyword evidence="3" id="KW-1185">Reference proteome</keyword>
<evidence type="ECO:0000313" key="3">
    <source>
        <dbReference type="Proteomes" id="UP000253908"/>
    </source>
</evidence>
<dbReference type="Gene3D" id="3.40.50.1820">
    <property type="entry name" value="alpha/beta hydrolase"/>
    <property type="match status" value="1"/>
</dbReference>
<dbReference type="RefSeq" id="WP_114915768.1">
    <property type="nucleotide sequence ID" value="NZ_CP024848.1"/>
</dbReference>
<reference evidence="3" key="1">
    <citation type="submission" date="2017-11" db="EMBL/GenBank/DDBJ databases">
        <authorList>
            <person name="Zhu W."/>
        </authorList>
    </citation>
    <scope>NUCLEOTIDE SEQUENCE [LARGE SCALE GENOMIC DNA]</scope>
    <source>
        <strain evidence="3">160</strain>
    </source>
</reference>
<dbReference type="Proteomes" id="UP000253908">
    <property type="component" value="Chromosome"/>
</dbReference>
<organism evidence="2 3">
    <name type="scientific">Oceanobacillus zhaokaii</name>
    <dbReference type="NCBI Taxonomy" id="2052660"/>
    <lineage>
        <taxon>Bacteria</taxon>
        <taxon>Bacillati</taxon>
        <taxon>Bacillota</taxon>
        <taxon>Bacilli</taxon>
        <taxon>Bacillales</taxon>
        <taxon>Bacillaceae</taxon>
        <taxon>Oceanobacillus</taxon>
    </lineage>
</organism>
<dbReference type="InterPro" id="IPR000073">
    <property type="entry name" value="AB_hydrolase_1"/>
</dbReference>
<name>A0A345PEP3_9BACI</name>
<dbReference type="EMBL" id="CP024848">
    <property type="protein sequence ID" value="AXI08473.1"/>
    <property type="molecule type" value="Genomic_DNA"/>
</dbReference>
<dbReference type="SUPFAM" id="SSF53474">
    <property type="entry name" value="alpha/beta-Hydrolases"/>
    <property type="match status" value="1"/>
</dbReference>
<evidence type="ECO:0000313" key="2">
    <source>
        <dbReference type="EMBL" id="AXI08473.1"/>
    </source>
</evidence>
<dbReference type="AlphaFoldDB" id="A0A345PEP3"/>
<dbReference type="OrthoDB" id="9805423at2"/>
<protein>
    <recommendedName>
        <fullName evidence="1">AB hydrolase-1 domain-containing protein</fullName>
    </recommendedName>
</protein>
<proteinExistence type="predicted"/>
<evidence type="ECO:0000259" key="1">
    <source>
        <dbReference type="Pfam" id="PF00561"/>
    </source>
</evidence>
<dbReference type="PRINTS" id="PR00111">
    <property type="entry name" value="ABHYDROLASE"/>
</dbReference>
<dbReference type="KEGG" id="ocn:CUC15_05875"/>
<gene>
    <name evidence="2" type="ORF">CUC15_05875</name>
</gene>